<dbReference type="Pfam" id="PF18895">
    <property type="entry name" value="T4SS_pilin"/>
    <property type="match status" value="1"/>
</dbReference>
<accession>A0A554LFR8</accession>
<evidence type="ECO:0000256" key="2">
    <source>
        <dbReference type="SAM" id="SignalP"/>
    </source>
</evidence>
<proteinExistence type="predicted"/>
<dbReference type="Proteomes" id="UP000318296">
    <property type="component" value="Unassembled WGS sequence"/>
</dbReference>
<protein>
    <submittedName>
        <fullName evidence="3">Uncharacterized protein</fullName>
    </submittedName>
</protein>
<dbReference type="EMBL" id="VMGH01000029">
    <property type="protein sequence ID" value="TSC91692.1"/>
    <property type="molecule type" value="Genomic_DNA"/>
</dbReference>
<reference evidence="3 4" key="1">
    <citation type="submission" date="2017-07" db="EMBL/GenBank/DDBJ databases">
        <title>Mechanisms for carbon and nitrogen cycling indicate functional differentiation within the Candidate Phyla Radiation.</title>
        <authorList>
            <person name="Danczak R.E."/>
            <person name="Johnston M.D."/>
            <person name="Kenah C."/>
            <person name="Slattery M."/>
            <person name="Wrighton K.C."/>
            <person name="Wilkins M.J."/>
        </authorList>
    </citation>
    <scope>NUCLEOTIDE SEQUENCE [LARGE SCALE GENOMIC DNA]</scope>
    <source>
        <strain evidence="3">Licking1014_96</strain>
    </source>
</reference>
<comment type="caution">
    <text evidence="3">The sequence shown here is derived from an EMBL/GenBank/DDBJ whole genome shotgun (WGS) entry which is preliminary data.</text>
</comment>
<feature type="chain" id="PRO_5021987830" evidence="2">
    <location>
        <begin position="27"/>
        <end position="147"/>
    </location>
</feature>
<organism evidence="3 4">
    <name type="scientific">Candidatus Berkelbacteria bacterium Licking1014_96</name>
    <dbReference type="NCBI Taxonomy" id="2017149"/>
    <lineage>
        <taxon>Bacteria</taxon>
        <taxon>Candidatus Berkelbacteria</taxon>
    </lineage>
</organism>
<sequence>MLKIIPISLLVCFMFLIIFSVSPASAQVYSVSPSASGSVGLGAPIGGETKPSSFADYTNRIYQFAVVIGISLAVLMIIFAGYKYMSSSGDPQSMAEAKEILIGAIVGLILILLTRLILASIDPCLLEFPRSAPDINAPASADKNCLK</sequence>
<dbReference type="InterPro" id="IPR043993">
    <property type="entry name" value="T4SS_pilin"/>
</dbReference>
<dbReference type="AlphaFoldDB" id="A0A554LFR8"/>
<keyword evidence="1" id="KW-0472">Membrane</keyword>
<feature type="transmembrane region" description="Helical" evidence="1">
    <location>
        <begin position="61"/>
        <end position="80"/>
    </location>
</feature>
<evidence type="ECO:0000256" key="1">
    <source>
        <dbReference type="SAM" id="Phobius"/>
    </source>
</evidence>
<feature type="transmembrane region" description="Helical" evidence="1">
    <location>
        <begin position="100"/>
        <end position="121"/>
    </location>
</feature>
<feature type="signal peptide" evidence="2">
    <location>
        <begin position="1"/>
        <end position="26"/>
    </location>
</feature>
<evidence type="ECO:0000313" key="4">
    <source>
        <dbReference type="Proteomes" id="UP000318296"/>
    </source>
</evidence>
<evidence type="ECO:0000313" key="3">
    <source>
        <dbReference type="EMBL" id="TSC91692.1"/>
    </source>
</evidence>
<name>A0A554LFR8_9BACT</name>
<keyword evidence="1" id="KW-1133">Transmembrane helix</keyword>
<gene>
    <name evidence="3" type="ORF">CEN92_210</name>
</gene>
<keyword evidence="2" id="KW-0732">Signal</keyword>
<keyword evidence="1" id="KW-0812">Transmembrane</keyword>